<dbReference type="OrthoDB" id="5894630at2"/>
<evidence type="ECO:0000313" key="5">
    <source>
        <dbReference type="Proteomes" id="UP001283366"/>
    </source>
</evidence>
<feature type="domain" description="PilZ" evidence="1">
    <location>
        <begin position="8"/>
        <end position="102"/>
    </location>
</feature>
<dbReference type="Gene3D" id="2.40.10.220">
    <property type="entry name" value="predicted glycosyltransferase like domains"/>
    <property type="match status" value="1"/>
</dbReference>
<gene>
    <name evidence="2" type="ORF">SBX37_10190</name>
    <name evidence="3" type="ORF">VIM7927_01235</name>
</gene>
<reference evidence="2 5" key="2">
    <citation type="submission" date="2023-11" db="EMBL/GenBank/DDBJ databases">
        <title>Plant-associative lifestyle of Vibrio porteresiae and its evolutionary dynamics.</title>
        <authorList>
            <person name="Rameshkumar N."/>
            <person name="Kirti K."/>
        </authorList>
    </citation>
    <scope>NUCLEOTIDE SEQUENCE [LARGE SCALE GENOMIC DNA]</scope>
    <source>
        <strain evidence="2 5">MSSRF38</strain>
    </source>
</reference>
<dbReference type="AlphaFoldDB" id="A0A1Y6IQS9"/>
<evidence type="ECO:0000313" key="2">
    <source>
        <dbReference type="EMBL" id="MDW6003215.1"/>
    </source>
</evidence>
<sequence length="129" mass="15198">MNQNEGPQRRQYYRLRYPKGVRPAIRFENNMYHLTECSEKGIRILMPNATRLHQGYRVTGKVFLNDGSQVDIKGTILRFDKNEVIVKLSQGFSFKQMVAEQRLIRQKYPSFFASFSEEEEEEDEVVSVD</sequence>
<proteinExistence type="predicted"/>
<dbReference type="EMBL" id="JAWRCO010000001">
    <property type="protein sequence ID" value="MDW6003215.1"/>
    <property type="molecule type" value="Genomic_DNA"/>
</dbReference>
<accession>A0A1Y6IQS9</accession>
<protein>
    <submittedName>
        <fullName evidence="3">PilZ domain protein</fullName>
    </submittedName>
    <submittedName>
        <fullName evidence="2">PilZ domain-containing protein</fullName>
    </submittedName>
</protein>
<evidence type="ECO:0000313" key="4">
    <source>
        <dbReference type="Proteomes" id="UP000196125"/>
    </source>
</evidence>
<reference evidence="3 4" key="1">
    <citation type="submission" date="2017-05" db="EMBL/GenBank/DDBJ databases">
        <authorList>
            <person name="Song R."/>
            <person name="Chenine A.L."/>
            <person name="Ruprecht R.M."/>
        </authorList>
    </citation>
    <scope>NUCLEOTIDE SEQUENCE [LARGE SCALE GENOMIC DNA]</scope>
    <source>
        <strain evidence="3 4">CECT 7927</strain>
    </source>
</reference>
<keyword evidence="5" id="KW-1185">Reference proteome</keyword>
<name>A0A1Y6IQS9_9VIBR</name>
<evidence type="ECO:0000313" key="3">
    <source>
        <dbReference type="EMBL" id="SMR99997.1"/>
    </source>
</evidence>
<dbReference type="Proteomes" id="UP000196125">
    <property type="component" value="Unassembled WGS sequence"/>
</dbReference>
<dbReference type="InterPro" id="IPR009875">
    <property type="entry name" value="PilZ_domain"/>
</dbReference>
<organism evidence="3 4">
    <name type="scientific">Vibrio mangrovi</name>
    <dbReference type="NCBI Taxonomy" id="474394"/>
    <lineage>
        <taxon>Bacteria</taxon>
        <taxon>Pseudomonadati</taxon>
        <taxon>Pseudomonadota</taxon>
        <taxon>Gammaproteobacteria</taxon>
        <taxon>Vibrionales</taxon>
        <taxon>Vibrionaceae</taxon>
        <taxon>Vibrio</taxon>
    </lineage>
</organism>
<dbReference type="RefSeq" id="WP_087479979.1">
    <property type="nucleotide sequence ID" value="NZ_AP024883.1"/>
</dbReference>
<evidence type="ECO:0000259" key="1">
    <source>
        <dbReference type="Pfam" id="PF07238"/>
    </source>
</evidence>
<dbReference type="EMBL" id="FXXI01000001">
    <property type="protein sequence ID" value="SMR99997.1"/>
    <property type="molecule type" value="Genomic_DNA"/>
</dbReference>
<dbReference type="Pfam" id="PF07238">
    <property type="entry name" value="PilZ"/>
    <property type="match status" value="1"/>
</dbReference>
<dbReference type="Proteomes" id="UP001283366">
    <property type="component" value="Unassembled WGS sequence"/>
</dbReference>
<dbReference type="GO" id="GO:0035438">
    <property type="term" value="F:cyclic-di-GMP binding"/>
    <property type="evidence" value="ECO:0007669"/>
    <property type="project" value="InterPro"/>
</dbReference>